<evidence type="ECO:0000256" key="1">
    <source>
        <dbReference type="ARBA" id="ARBA00004300"/>
    </source>
</evidence>
<reference evidence="6 7" key="1">
    <citation type="journal article" date="2017" name="Nat. Ecol. Evol.">
        <title>Scallop genome provides insights into evolution of bilaterian karyotype and development.</title>
        <authorList>
            <person name="Wang S."/>
            <person name="Zhang J."/>
            <person name="Jiao W."/>
            <person name="Li J."/>
            <person name="Xun X."/>
            <person name="Sun Y."/>
            <person name="Guo X."/>
            <person name="Huan P."/>
            <person name="Dong B."/>
            <person name="Zhang L."/>
            <person name="Hu X."/>
            <person name="Sun X."/>
            <person name="Wang J."/>
            <person name="Zhao C."/>
            <person name="Wang Y."/>
            <person name="Wang D."/>
            <person name="Huang X."/>
            <person name="Wang R."/>
            <person name="Lv J."/>
            <person name="Li Y."/>
            <person name="Zhang Z."/>
            <person name="Liu B."/>
            <person name="Lu W."/>
            <person name="Hui Y."/>
            <person name="Liang J."/>
            <person name="Zhou Z."/>
            <person name="Hou R."/>
            <person name="Li X."/>
            <person name="Liu Y."/>
            <person name="Li H."/>
            <person name="Ning X."/>
            <person name="Lin Y."/>
            <person name="Zhao L."/>
            <person name="Xing Q."/>
            <person name="Dou J."/>
            <person name="Li Y."/>
            <person name="Mao J."/>
            <person name="Guo H."/>
            <person name="Dou H."/>
            <person name="Li T."/>
            <person name="Mu C."/>
            <person name="Jiang W."/>
            <person name="Fu Q."/>
            <person name="Fu X."/>
            <person name="Miao Y."/>
            <person name="Liu J."/>
            <person name="Yu Q."/>
            <person name="Li R."/>
            <person name="Liao H."/>
            <person name="Li X."/>
            <person name="Kong Y."/>
            <person name="Jiang Z."/>
            <person name="Chourrout D."/>
            <person name="Li R."/>
            <person name="Bao Z."/>
        </authorList>
    </citation>
    <scope>NUCLEOTIDE SEQUENCE [LARGE SCALE GENOMIC DNA]</scope>
    <source>
        <strain evidence="6 7">PY_sf001</strain>
    </source>
</reference>
<dbReference type="OrthoDB" id="8436363at2759"/>
<proteinExistence type="predicted"/>
<sequence length="668" mass="76904">MEGFKHVFMRLCKENHIEPQDCVLVQLKSLDSSKGKHVLDLSTNSLSAKTCHALGKAIATDKNFREIKFADCMLSEDGVKGLAYGFSTNNYCKKLDMKGNNIRGTGVDFLGKMLRHNHTLLSLCLEWNALGMLDNSFALFCEGVGSNDTLQALDIRNNQINHDGAVELAAGLKRNSTLRSLDLRWNNVGLLGGRALLEMLQINKTLCRMELAGNNIPVDILKSIETAISQNEDRALVTGEYSKKITLMTKHVKQIEHDKSLQMNDLMDTIDKQEELLRRSKRSSSDKITNLHEALEERKASFNSVASKLAMTESELALTEQKCNDYSMLMNKLKQELSEKMGGHQEDLRRYQEDRSVTEAKLYKEVSVAHDKNIQLETKLEDAERKCRLQQDQIFELKEQITHLTAELKLKGTHFDERLQQERIRHKDDLRDAEQIRQKEVARVRQDAEETESAMRERIQKLEMTRLALEEEISKHKNANINNKLHHEEQLSLAKQKLLSEEELRQQHVGEKLKLEMHLKDELQSRCNQQSSVVSELQSKNSSLTMELELMKRRVEELHQELSEKNSMTLSEVGKVKIDLNQTLTKLDGERKIQAELREQLGEADRKMSEQLLRHRQLLEDKDLETEDLKRRLKSREAELNGIREEEGQRAQVLQNAIMNYVNKVPAH</sequence>
<dbReference type="AlphaFoldDB" id="A0A210QTP7"/>
<feature type="coiled-coil region" evidence="5">
    <location>
        <begin position="316"/>
        <end position="479"/>
    </location>
</feature>
<keyword evidence="4" id="KW-0206">Cytoskeleton</keyword>
<gene>
    <name evidence="6" type="ORF">KP79_PYT06242</name>
</gene>
<keyword evidence="7" id="KW-1185">Reference proteome</keyword>
<evidence type="ECO:0000256" key="5">
    <source>
        <dbReference type="SAM" id="Coils"/>
    </source>
</evidence>
<feature type="coiled-coil region" evidence="5">
    <location>
        <begin position="619"/>
        <end position="646"/>
    </location>
</feature>
<feature type="coiled-coil region" evidence="5">
    <location>
        <begin position="520"/>
        <end position="568"/>
    </location>
</feature>
<dbReference type="SUPFAM" id="SSF52047">
    <property type="entry name" value="RNI-like"/>
    <property type="match status" value="1"/>
</dbReference>
<comment type="caution">
    <text evidence="6">The sequence shown here is derived from an EMBL/GenBank/DDBJ whole genome shotgun (WGS) entry which is preliminary data.</text>
</comment>
<dbReference type="PANTHER" id="PTHR23170">
    <property type="entry name" value="NY-REN-58 ANTIGEN"/>
    <property type="match status" value="1"/>
</dbReference>
<name>A0A210QTP7_MIZYE</name>
<dbReference type="EMBL" id="NEDP02001973">
    <property type="protein sequence ID" value="OWF52094.1"/>
    <property type="molecule type" value="Genomic_DNA"/>
</dbReference>
<dbReference type="InterPro" id="IPR032675">
    <property type="entry name" value="LRR_dom_sf"/>
</dbReference>
<dbReference type="Pfam" id="PF13516">
    <property type="entry name" value="LRR_6"/>
    <property type="match status" value="2"/>
</dbReference>
<dbReference type="STRING" id="6573.A0A210QTP7"/>
<organism evidence="6 7">
    <name type="scientific">Mizuhopecten yessoensis</name>
    <name type="common">Japanese scallop</name>
    <name type="synonym">Patinopecten yessoensis</name>
    <dbReference type="NCBI Taxonomy" id="6573"/>
    <lineage>
        <taxon>Eukaryota</taxon>
        <taxon>Metazoa</taxon>
        <taxon>Spiralia</taxon>
        <taxon>Lophotrochozoa</taxon>
        <taxon>Mollusca</taxon>
        <taxon>Bivalvia</taxon>
        <taxon>Autobranchia</taxon>
        <taxon>Pteriomorphia</taxon>
        <taxon>Pectinida</taxon>
        <taxon>Pectinoidea</taxon>
        <taxon>Pectinidae</taxon>
        <taxon>Mizuhopecten</taxon>
    </lineage>
</organism>
<evidence type="ECO:0000313" key="7">
    <source>
        <dbReference type="Proteomes" id="UP000242188"/>
    </source>
</evidence>
<dbReference type="InterPro" id="IPR001611">
    <property type="entry name" value="Leu-rich_rpt"/>
</dbReference>
<dbReference type="Gene3D" id="3.80.10.10">
    <property type="entry name" value="Ribonuclease Inhibitor"/>
    <property type="match status" value="2"/>
</dbReference>
<dbReference type="PANTHER" id="PTHR23170:SF3">
    <property type="entry name" value="LEUCINE-RICH REPEAT-CONTAINING PROTEIN 45"/>
    <property type="match status" value="1"/>
</dbReference>
<dbReference type="InterPro" id="IPR052116">
    <property type="entry name" value="Centro_Cilium_Assembly"/>
</dbReference>
<accession>A0A210QTP7</accession>
<dbReference type="GO" id="GO:0005886">
    <property type="term" value="C:plasma membrane"/>
    <property type="evidence" value="ECO:0007669"/>
    <property type="project" value="TreeGrafter"/>
</dbReference>
<evidence type="ECO:0000256" key="2">
    <source>
        <dbReference type="ARBA" id="ARBA00022490"/>
    </source>
</evidence>
<evidence type="ECO:0000256" key="3">
    <source>
        <dbReference type="ARBA" id="ARBA00023054"/>
    </source>
</evidence>
<dbReference type="Proteomes" id="UP000242188">
    <property type="component" value="Unassembled WGS sequence"/>
</dbReference>
<protein>
    <submittedName>
        <fullName evidence="6">Leucine-rich repeat-containing protein 45</fullName>
    </submittedName>
</protein>
<keyword evidence="3 5" id="KW-0175">Coiled coil</keyword>
<keyword evidence="2" id="KW-0963">Cytoplasm</keyword>
<dbReference type="GO" id="GO:0005813">
    <property type="term" value="C:centrosome"/>
    <property type="evidence" value="ECO:0007669"/>
    <property type="project" value="UniProtKB-SubCell"/>
</dbReference>
<dbReference type="SMART" id="SM00368">
    <property type="entry name" value="LRR_RI"/>
    <property type="match status" value="4"/>
</dbReference>
<comment type="subcellular location">
    <subcellularLocation>
        <location evidence="1">Cytoplasm</location>
        <location evidence="1">Cytoskeleton</location>
        <location evidence="1">Microtubule organizing center</location>
        <location evidence="1">Centrosome</location>
    </subcellularLocation>
</comment>
<evidence type="ECO:0000313" key="6">
    <source>
        <dbReference type="EMBL" id="OWF52094.1"/>
    </source>
</evidence>
<evidence type="ECO:0000256" key="4">
    <source>
        <dbReference type="ARBA" id="ARBA00023212"/>
    </source>
</evidence>